<evidence type="ECO:0000313" key="2">
    <source>
        <dbReference type="Proteomes" id="UP000838756"/>
    </source>
</evidence>
<evidence type="ECO:0000313" key="1">
    <source>
        <dbReference type="EMBL" id="CAH2209080.1"/>
    </source>
</evidence>
<dbReference type="Proteomes" id="UP000838756">
    <property type="component" value="Unassembled WGS sequence"/>
</dbReference>
<keyword evidence="2" id="KW-1185">Reference proteome</keyword>
<proteinExistence type="predicted"/>
<dbReference type="OrthoDB" id="9971011at2759"/>
<organism evidence="1 2">
    <name type="scientific">Pararge aegeria aegeria</name>
    <dbReference type="NCBI Taxonomy" id="348720"/>
    <lineage>
        <taxon>Eukaryota</taxon>
        <taxon>Metazoa</taxon>
        <taxon>Ecdysozoa</taxon>
        <taxon>Arthropoda</taxon>
        <taxon>Hexapoda</taxon>
        <taxon>Insecta</taxon>
        <taxon>Pterygota</taxon>
        <taxon>Neoptera</taxon>
        <taxon>Endopterygota</taxon>
        <taxon>Lepidoptera</taxon>
        <taxon>Glossata</taxon>
        <taxon>Ditrysia</taxon>
        <taxon>Papilionoidea</taxon>
        <taxon>Nymphalidae</taxon>
        <taxon>Satyrinae</taxon>
        <taxon>Satyrini</taxon>
        <taxon>Parargina</taxon>
        <taxon>Pararge</taxon>
    </lineage>
</organism>
<feature type="non-terminal residue" evidence="1">
    <location>
        <position position="36"/>
    </location>
</feature>
<protein>
    <submittedName>
        <fullName evidence="1">Jg23092 protein</fullName>
    </submittedName>
</protein>
<accession>A0A8S4QGH9</accession>
<gene>
    <name evidence="1" type="primary">jg23092</name>
    <name evidence="1" type="ORF">PAEG_LOCUS1489</name>
</gene>
<comment type="caution">
    <text evidence="1">The sequence shown here is derived from an EMBL/GenBank/DDBJ whole genome shotgun (WGS) entry which is preliminary data.</text>
</comment>
<dbReference type="AlphaFoldDB" id="A0A8S4QGH9"/>
<dbReference type="EMBL" id="CAKXAJ010005232">
    <property type="protein sequence ID" value="CAH2209080.1"/>
    <property type="molecule type" value="Genomic_DNA"/>
</dbReference>
<reference evidence="1" key="1">
    <citation type="submission" date="2022-03" db="EMBL/GenBank/DDBJ databases">
        <authorList>
            <person name="Lindestad O."/>
        </authorList>
    </citation>
    <scope>NUCLEOTIDE SEQUENCE</scope>
</reference>
<name>A0A8S4QGH9_9NEOP</name>
<sequence>MTYSLEGENTLKQVIKMPDGKTAYFVREFTDNDVKM</sequence>